<protein>
    <recommendedName>
        <fullName evidence="5">tRNA pseudouridine synthase B</fullName>
        <ecNumber evidence="5">5.4.99.25</ecNumber>
    </recommendedName>
    <alternativeName>
        <fullName evidence="5">tRNA pseudouridine(55) synthase</fullName>
        <shortName evidence="5">Psi55 synthase</shortName>
    </alternativeName>
    <alternativeName>
        <fullName evidence="5">tRNA pseudouridylate synthase</fullName>
    </alternativeName>
    <alternativeName>
        <fullName evidence="5">tRNA-uridine isomerase</fullName>
    </alternativeName>
</protein>
<evidence type="ECO:0000256" key="1">
    <source>
        <dbReference type="ARBA" id="ARBA00000385"/>
    </source>
</evidence>
<dbReference type="CDD" id="cd02573">
    <property type="entry name" value="PseudoU_synth_EcTruB"/>
    <property type="match status" value="1"/>
</dbReference>
<dbReference type="Proteomes" id="UP000324646">
    <property type="component" value="Chromosome"/>
</dbReference>
<dbReference type="CDD" id="cd07953">
    <property type="entry name" value="PUA"/>
    <property type="match status" value="1"/>
</dbReference>
<comment type="catalytic activity">
    <reaction evidence="1 5">
        <text>uridine(55) in tRNA = pseudouridine(55) in tRNA</text>
        <dbReference type="Rhea" id="RHEA:42532"/>
        <dbReference type="Rhea" id="RHEA-COMP:10101"/>
        <dbReference type="Rhea" id="RHEA-COMP:10102"/>
        <dbReference type="ChEBI" id="CHEBI:65314"/>
        <dbReference type="ChEBI" id="CHEBI:65315"/>
        <dbReference type="EC" id="5.4.99.25"/>
    </reaction>
</comment>
<evidence type="ECO:0000256" key="3">
    <source>
        <dbReference type="ARBA" id="ARBA00022694"/>
    </source>
</evidence>
<dbReference type="PANTHER" id="PTHR13767">
    <property type="entry name" value="TRNA-PSEUDOURIDINE SYNTHASE"/>
    <property type="match status" value="1"/>
</dbReference>
<reference evidence="8 9" key="1">
    <citation type="submission" date="2019-07" db="EMBL/GenBank/DDBJ databases">
        <title>Complete genome of Crassaminicella thermophila SY095.</title>
        <authorList>
            <person name="Li X."/>
        </authorList>
    </citation>
    <scope>NUCLEOTIDE SEQUENCE [LARGE SCALE GENOMIC DNA]</scope>
    <source>
        <strain evidence="8 9">SY095</strain>
    </source>
</reference>
<comment type="function">
    <text evidence="5">Responsible for synthesis of pseudouridine from uracil-55 in the psi GC loop of transfer RNAs.</text>
</comment>
<dbReference type="Pfam" id="PF01509">
    <property type="entry name" value="TruB_N"/>
    <property type="match status" value="1"/>
</dbReference>
<accession>A0A5C0SI11</accession>
<dbReference type="Pfam" id="PF16198">
    <property type="entry name" value="TruB_C_2"/>
    <property type="match status" value="1"/>
</dbReference>
<dbReference type="NCBIfam" id="TIGR00431">
    <property type="entry name" value="TruB"/>
    <property type="match status" value="1"/>
</dbReference>
<dbReference type="AlphaFoldDB" id="A0A5C0SI11"/>
<proteinExistence type="inferred from homology"/>
<dbReference type="InterPro" id="IPR036974">
    <property type="entry name" value="PUA_sf"/>
</dbReference>
<dbReference type="InterPro" id="IPR020103">
    <property type="entry name" value="PsdUridine_synth_cat_dom_sf"/>
</dbReference>
<evidence type="ECO:0000313" key="9">
    <source>
        <dbReference type="Proteomes" id="UP000324646"/>
    </source>
</evidence>
<evidence type="ECO:0000259" key="7">
    <source>
        <dbReference type="Pfam" id="PF16198"/>
    </source>
</evidence>
<gene>
    <name evidence="5 8" type="primary">truB</name>
    <name evidence="8" type="ORF">FQB35_07485</name>
</gene>
<dbReference type="PROSITE" id="PS50890">
    <property type="entry name" value="PUA"/>
    <property type="match status" value="1"/>
</dbReference>
<name>A0A5C0SI11_CRATE</name>
<feature type="domain" description="Pseudouridine synthase II N-terminal" evidence="6">
    <location>
        <begin position="23"/>
        <end position="170"/>
    </location>
</feature>
<dbReference type="FunFam" id="3.30.2350.10:FF:000011">
    <property type="entry name" value="tRNA pseudouridine synthase B"/>
    <property type="match status" value="1"/>
</dbReference>
<evidence type="ECO:0000256" key="2">
    <source>
        <dbReference type="ARBA" id="ARBA00005642"/>
    </source>
</evidence>
<feature type="active site" description="Nucleophile" evidence="5">
    <location>
        <position position="38"/>
    </location>
</feature>
<dbReference type="Gene3D" id="3.30.2350.10">
    <property type="entry name" value="Pseudouridine synthase"/>
    <property type="match status" value="1"/>
</dbReference>
<dbReference type="KEGG" id="crs:FQB35_07485"/>
<dbReference type="GO" id="GO:0031119">
    <property type="term" value="P:tRNA pseudouridine synthesis"/>
    <property type="evidence" value="ECO:0007669"/>
    <property type="project" value="UniProtKB-UniRule"/>
</dbReference>
<dbReference type="InterPro" id="IPR032819">
    <property type="entry name" value="TruB_C"/>
</dbReference>
<evidence type="ECO:0000259" key="6">
    <source>
        <dbReference type="Pfam" id="PF01509"/>
    </source>
</evidence>
<dbReference type="InterPro" id="IPR002501">
    <property type="entry name" value="PsdUridine_synth_N"/>
</dbReference>
<dbReference type="GO" id="GO:1990481">
    <property type="term" value="P:mRNA pseudouridine synthesis"/>
    <property type="evidence" value="ECO:0007669"/>
    <property type="project" value="TreeGrafter"/>
</dbReference>
<keyword evidence="9" id="KW-1185">Reference proteome</keyword>
<keyword evidence="4 5" id="KW-0413">Isomerase</keyword>
<dbReference type="OrthoDB" id="9802309at2"/>
<feature type="domain" description="tRNA pseudouridylate synthase B C-terminal" evidence="7">
    <location>
        <begin position="171"/>
        <end position="215"/>
    </location>
</feature>
<dbReference type="PANTHER" id="PTHR13767:SF2">
    <property type="entry name" value="PSEUDOURIDYLATE SYNTHASE TRUB1"/>
    <property type="match status" value="1"/>
</dbReference>
<dbReference type="GO" id="GO:0160148">
    <property type="term" value="F:tRNA pseudouridine(55) synthase activity"/>
    <property type="evidence" value="ECO:0007669"/>
    <property type="project" value="UniProtKB-EC"/>
</dbReference>
<keyword evidence="3 5" id="KW-0819">tRNA processing</keyword>
<evidence type="ECO:0000313" key="8">
    <source>
        <dbReference type="EMBL" id="QEK13622.1"/>
    </source>
</evidence>
<sequence length="297" mass="34134">MKGIINVLKPPHMTSHDVVNFIRKKLNIKKVGHTGTLDPMAAGVLPICVGAATKISQYLLNDKKKYRCEMVLGSNTDTQDKWGKVINTRTVNVTEKDILDVFDSFKGEIYQIPPMYSALKYKGKKLYELAREGKEIERKSRKIFIYELDIIQINENVILFDVLCSKGTYIRTLCEDIGNALNCGAYMSFLLRTKTGKFSLCDAVTLETLKEASVNEINLNYLFPIDYPITHIPRVNVKKESEVYLRNGNNLYYKNIASHDNLIDETLVRLYVENKFIALGKVKMKKEFYIDVDRVFY</sequence>
<dbReference type="GO" id="GO:0003723">
    <property type="term" value="F:RNA binding"/>
    <property type="evidence" value="ECO:0007669"/>
    <property type="project" value="InterPro"/>
</dbReference>
<dbReference type="EMBL" id="CP042243">
    <property type="protein sequence ID" value="QEK13622.1"/>
    <property type="molecule type" value="Genomic_DNA"/>
</dbReference>
<dbReference type="EC" id="5.4.99.25" evidence="5"/>
<evidence type="ECO:0000256" key="4">
    <source>
        <dbReference type="ARBA" id="ARBA00023235"/>
    </source>
</evidence>
<dbReference type="SUPFAM" id="SSF55120">
    <property type="entry name" value="Pseudouridine synthase"/>
    <property type="match status" value="1"/>
</dbReference>
<evidence type="ECO:0000256" key="5">
    <source>
        <dbReference type="HAMAP-Rule" id="MF_01080"/>
    </source>
</evidence>
<dbReference type="Gene3D" id="2.30.130.10">
    <property type="entry name" value="PUA domain"/>
    <property type="match status" value="1"/>
</dbReference>
<dbReference type="HAMAP" id="MF_01080">
    <property type="entry name" value="TruB_bact"/>
    <property type="match status" value="1"/>
</dbReference>
<dbReference type="InterPro" id="IPR014780">
    <property type="entry name" value="tRNA_psdUridine_synth_TruB"/>
</dbReference>
<comment type="similarity">
    <text evidence="2 5">Belongs to the pseudouridine synthase TruB family. Type 1 subfamily.</text>
</comment>
<organism evidence="8 9">
    <name type="scientific">Crassaminicella thermophila</name>
    <dbReference type="NCBI Taxonomy" id="2599308"/>
    <lineage>
        <taxon>Bacteria</taxon>
        <taxon>Bacillati</taxon>
        <taxon>Bacillota</taxon>
        <taxon>Clostridia</taxon>
        <taxon>Eubacteriales</taxon>
        <taxon>Clostridiaceae</taxon>
        <taxon>Crassaminicella</taxon>
    </lineage>
</organism>